<dbReference type="Proteomes" id="UP000006727">
    <property type="component" value="Chromosome 14"/>
</dbReference>
<dbReference type="Pfam" id="PF00650">
    <property type="entry name" value="CRAL_TRIO"/>
    <property type="match status" value="1"/>
</dbReference>
<evidence type="ECO:0000259" key="1">
    <source>
        <dbReference type="PROSITE" id="PS50191"/>
    </source>
</evidence>
<dbReference type="PaxDb" id="3218-PP1S34_160V6.2"/>
<reference evidence="3" key="3">
    <citation type="submission" date="2020-12" db="UniProtKB">
        <authorList>
            <consortium name="EnsemblPlants"/>
        </authorList>
    </citation>
    <scope>IDENTIFICATION</scope>
</reference>
<accession>A0A2K1JIJ1</accession>
<organism evidence="2">
    <name type="scientific">Physcomitrium patens</name>
    <name type="common">Spreading-leaved earth moss</name>
    <name type="synonym">Physcomitrella patens</name>
    <dbReference type="NCBI Taxonomy" id="3218"/>
    <lineage>
        <taxon>Eukaryota</taxon>
        <taxon>Viridiplantae</taxon>
        <taxon>Streptophyta</taxon>
        <taxon>Embryophyta</taxon>
        <taxon>Bryophyta</taxon>
        <taxon>Bryophytina</taxon>
        <taxon>Bryopsida</taxon>
        <taxon>Funariidae</taxon>
        <taxon>Funariales</taxon>
        <taxon>Funariaceae</taxon>
        <taxon>Physcomitrium</taxon>
    </lineage>
</organism>
<feature type="domain" description="CRAL-TRIO" evidence="1">
    <location>
        <begin position="171"/>
        <end position="331"/>
    </location>
</feature>
<dbReference type="SUPFAM" id="SSF52087">
    <property type="entry name" value="CRAL/TRIO domain"/>
    <property type="match status" value="1"/>
</dbReference>
<gene>
    <name evidence="3" type="primary">LOC112291843</name>
    <name evidence="2" type="ORF">PHYPA_018756</name>
</gene>
<dbReference type="EnsemblPlants" id="Pp3c14_20050V3.3">
    <property type="protein sequence ID" value="Pp3c14_20050V3.3"/>
    <property type="gene ID" value="Pp3c14_20050"/>
</dbReference>
<reference evidence="2 4" key="2">
    <citation type="journal article" date="2018" name="Plant J.">
        <title>The Physcomitrella patens chromosome-scale assembly reveals moss genome structure and evolution.</title>
        <authorList>
            <person name="Lang D."/>
            <person name="Ullrich K.K."/>
            <person name="Murat F."/>
            <person name="Fuchs J."/>
            <person name="Jenkins J."/>
            <person name="Haas F.B."/>
            <person name="Piednoel M."/>
            <person name="Gundlach H."/>
            <person name="Van Bel M."/>
            <person name="Meyberg R."/>
            <person name="Vives C."/>
            <person name="Morata J."/>
            <person name="Symeonidi A."/>
            <person name="Hiss M."/>
            <person name="Muchero W."/>
            <person name="Kamisugi Y."/>
            <person name="Saleh O."/>
            <person name="Blanc G."/>
            <person name="Decker E.L."/>
            <person name="van Gessel N."/>
            <person name="Grimwood J."/>
            <person name="Hayes R.D."/>
            <person name="Graham S.W."/>
            <person name="Gunter L.E."/>
            <person name="McDaniel S.F."/>
            <person name="Hoernstein S.N.W."/>
            <person name="Larsson A."/>
            <person name="Li F.W."/>
            <person name="Perroud P.F."/>
            <person name="Phillips J."/>
            <person name="Ranjan P."/>
            <person name="Rokshar D.S."/>
            <person name="Rothfels C.J."/>
            <person name="Schneider L."/>
            <person name="Shu S."/>
            <person name="Stevenson D.W."/>
            <person name="Thummler F."/>
            <person name="Tillich M."/>
            <person name="Villarreal Aguilar J.C."/>
            <person name="Widiez T."/>
            <person name="Wong G.K."/>
            <person name="Wymore A."/>
            <person name="Zhang Y."/>
            <person name="Zimmer A.D."/>
            <person name="Quatrano R.S."/>
            <person name="Mayer K.F.X."/>
            <person name="Goodstein D."/>
            <person name="Casacuberta J.M."/>
            <person name="Vandepoele K."/>
            <person name="Reski R."/>
            <person name="Cuming A.C."/>
            <person name="Tuskan G.A."/>
            <person name="Maumus F."/>
            <person name="Salse J."/>
            <person name="Schmutz J."/>
            <person name="Rensing S.A."/>
        </authorList>
    </citation>
    <scope>NUCLEOTIDE SEQUENCE [LARGE SCALE GENOMIC DNA]</scope>
    <source>
        <strain evidence="3 4">cv. Gransden 2004</strain>
    </source>
</reference>
<protein>
    <recommendedName>
        <fullName evidence="1">CRAL-TRIO domain-containing protein</fullName>
    </recommendedName>
</protein>
<evidence type="ECO:0000313" key="3">
    <source>
        <dbReference type="EnsemblPlants" id="Pp3c14_20050V3.1"/>
    </source>
</evidence>
<sequence length="345" mass="38492">MGAQNHAAWANRTGCLSHSGAASWECKAATKAKLVMSSHSGALKPLQFPKTSSSSSLSRITTIQPQFSSQQWKTSSKVAFMLLLRERTFLRCSHETSVQVGSDVVVDDVNDSLKRMRELVDIAGGKSEGVDDASLTRFLVGFSMDVEVAAKAFAKHQEWEAFIKPRGFISETEIPNELNAKKSYLQGRDKQGRPISVILARNHFNNKDVDEFRRFIVYSMDKILASSSTDGKLNVIIDLKGLGLKNLDSKAFIEGFDIYQSHYPERIEKFYMVNAPFIFNGLWKVVSPFISEITRKKIEFVSNKKVEEVLLTVIDANQLPVEYGGKAELVLLQDAVVPGWPPVIL</sequence>
<dbReference type="PANTHER" id="PTHR46277">
    <property type="entry name" value="OS03G0850700 PROTEIN"/>
    <property type="match status" value="1"/>
</dbReference>
<dbReference type="PROSITE" id="PS50191">
    <property type="entry name" value="CRAL_TRIO"/>
    <property type="match status" value="1"/>
</dbReference>
<name>A0A2K1JIJ1_PHYPA</name>
<dbReference type="CDD" id="cd00170">
    <property type="entry name" value="SEC14"/>
    <property type="match status" value="1"/>
</dbReference>
<dbReference type="OMA" id="CELVEPL"/>
<reference evidence="2 4" key="1">
    <citation type="journal article" date="2008" name="Science">
        <title>The Physcomitrella genome reveals evolutionary insights into the conquest of land by plants.</title>
        <authorList>
            <person name="Rensing S."/>
            <person name="Lang D."/>
            <person name="Zimmer A."/>
            <person name="Terry A."/>
            <person name="Salamov A."/>
            <person name="Shapiro H."/>
            <person name="Nishiyama T."/>
            <person name="Perroud P.-F."/>
            <person name="Lindquist E."/>
            <person name="Kamisugi Y."/>
            <person name="Tanahashi T."/>
            <person name="Sakakibara K."/>
            <person name="Fujita T."/>
            <person name="Oishi K."/>
            <person name="Shin-I T."/>
            <person name="Kuroki Y."/>
            <person name="Toyoda A."/>
            <person name="Suzuki Y."/>
            <person name="Hashimoto A."/>
            <person name="Yamaguchi K."/>
            <person name="Sugano A."/>
            <person name="Kohara Y."/>
            <person name="Fujiyama A."/>
            <person name="Anterola A."/>
            <person name="Aoki S."/>
            <person name="Ashton N."/>
            <person name="Barbazuk W.B."/>
            <person name="Barker E."/>
            <person name="Bennetzen J."/>
            <person name="Bezanilla M."/>
            <person name="Blankenship R."/>
            <person name="Cho S.H."/>
            <person name="Dutcher S."/>
            <person name="Estelle M."/>
            <person name="Fawcett J.A."/>
            <person name="Gundlach H."/>
            <person name="Hanada K."/>
            <person name="Heyl A."/>
            <person name="Hicks K.A."/>
            <person name="Hugh J."/>
            <person name="Lohr M."/>
            <person name="Mayer K."/>
            <person name="Melkozernov A."/>
            <person name="Murata T."/>
            <person name="Nelson D."/>
            <person name="Pils B."/>
            <person name="Prigge M."/>
            <person name="Reiss B."/>
            <person name="Renner T."/>
            <person name="Rombauts S."/>
            <person name="Rushton P."/>
            <person name="Sanderfoot A."/>
            <person name="Schween G."/>
            <person name="Shiu S.-H."/>
            <person name="Stueber K."/>
            <person name="Theodoulou F.L."/>
            <person name="Tu H."/>
            <person name="Van de Peer Y."/>
            <person name="Verrier P.J."/>
            <person name="Waters E."/>
            <person name="Wood A."/>
            <person name="Yang L."/>
            <person name="Cove D."/>
            <person name="Cuming A."/>
            <person name="Hasebe M."/>
            <person name="Lucas S."/>
            <person name="Mishler D.B."/>
            <person name="Reski R."/>
            <person name="Grigoriev I."/>
            <person name="Quatrano R.S."/>
            <person name="Boore J.L."/>
        </authorList>
    </citation>
    <scope>NUCLEOTIDE SEQUENCE [LARGE SCALE GENOMIC DNA]</scope>
    <source>
        <strain evidence="3 4">cv. Gransden 2004</strain>
    </source>
</reference>
<dbReference type="Gramene" id="Pp3c14_20050V3.1">
    <property type="protein sequence ID" value="Pp3c14_20050V3.1"/>
    <property type="gene ID" value="Pp3c14_20050"/>
</dbReference>
<dbReference type="STRING" id="3218.A0A2K1JIJ1"/>
<evidence type="ECO:0000313" key="4">
    <source>
        <dbReference type="Proteomes" id="UP000006727"/>
    </source>
</evidence>
<dbReference type="EMBL" id="ABEU02000014">
    <property type="protein sequence ID" value="PNR41353.1"/>
    <property type="molecule type" value="Genomic_DNA"/>
</dbReference>
<dbReference type="InterPro" id="IPR036865">
    <property type="entry name" value="CRAL-TRIO_dom_sf"/>
</dbReference>
<proteinExistence type="predicted"/>
<keyword evidence="4" id="KW-1185">Reference proteome</keyword>
<dbReference type="SMART" id="SM00516">
    <property type="entry name" value="SEC14"/>
    <property type="match status" value="1"/>
</dbReference>
<dbReference type="InterPro" id="IPR001251">
    <property type="entry name" value="CRAL-TRIO_dom"/>
</dbReference>
<dbReference type="PANTHER" id="PTHR46277:SF24">
    <property type="entry name" value="CRAL-TRIO DOMAIN-CONTAINING PROTEIN"/>
    <property type="match status" value="1"/>
</dbReference>
<evidence type="ECO:0000313" key="2">
    <source>
        <dbReference type="EMBL" id="PNR41353.1"/>
    </source>
</evidence>
<dbReference type="Gene3D" id="3.40.525.10">
    <property type="entry name" value="CRAL-TRIO lipid binding domain"/>
    <property type="match status" value="1"/>
</dbReference>
<dbReference type="FunCoup" id="A0A2K1JIJ1">
    <property type="interactions" value="221"/>
</dbReference>
<dbReference type="EnsemblPlants" id="Pp3c14_20050V3.1">
    <property type="protein sequence ID" value="Pp3c14_20050V3.1"/>
    <property type="gene ID" value="Pp3c14_20050"/>
</dbReference>
<dbReference type="Gramene" id="Pp3c14_20050V3.3">
    <property type="protein sequence ID" value="Pp3c14_20050V3.3"/>
    <property type="gene ID" value="Pp3c14_20050"/>
</dbReference>
<dbReference type="AlphaFoldDB" id="A0A2K1JIJ1"/>